<evidence type="ECO:0000313" key="3">
    <source>
        <dbReference type="Proteomes" id="UP000215453"/>
    </source>
</evidence>
<dbReference type="AlphaFoldDB" id="A0A1Y6L797"/>
<name>A0A1Y6L797_ZYMTR</name>
<reference evidence="2 3" key="1">
    <citation type="submission" date="2016-10" db="EMBL/GenBank/DDBJ databases">
        <authorList>
            <person name="Varghese N."/>
        </authorList>
    </citation>
    <scope>NUCLEOTIDE SEQUENCE [LARGE SCALE GENOMIC DNA]</scope>
</reference>
<protein>
    <submittedName>
        <fullName evidence="2">Uncharacterized protein</fullName>
    </submittedName>
</protein>
<dbReference type="EMBL" id="LT882676">
    <property type="protein sequence ID" value="SMY20346.1"/>
    <property type="molecule type" value="Genomic_DNA"/>
</dbReference>
<feature type="compositionally biased region" description="Basic and acidic residues" evidence="1">
    <location>
        <begin position="141"/>
        <end position="150"/>
    </location>
</feature>
<feature type="region of interest" description="Disordered" evidence="1">
    <location>
        <begin position="134"/>
        <end position="155"/>
    </location>
</feature>
<gene>
    <name evidence="2" type="ORF">ZT1A5_G1781</name>
</gene>
<proteinExistence type="predicted"/>
<evidence type="ECO:0000256" key="1">
    <source>
        <dbReference type="SAM" id="MobiDB-lite"/>
    </source>
</evidence>
<sequence length="172" mass="19186">MEPIDGSHFPPSPKKYLHSVKYNVTKYAYDKALEYIMGSRRGIFATMPDWNSAALAAGKHISAMKAASPDAIGYHETQLSLRQPLSVPTLVDLLPEASGALHVNGNYLIRLDRERQRSAYRHVRSTTSSLLRNSIVKQTSKHADPEDRRQNFAGNGAYRYGKLPVRYLGQGA</sequence>
<dbReference type="Proteomes" id="UP000215453">
    <property type="component" value="Chromosome 1"/>
</dbReference>
<evidence type="ECO:0000313" key="2">
    <source>
        <dbReference type="EMBL" id="SMY20346.1"/>
    </source>
</evidence>
<organism evidence="2 3">
    <name type="scientific">Zymoseptoria tritici ST99CH_1A5</name>
    <dbReference type="NCBI Taxonomy" id="1276529"/>
    <lineage>
        <taxon>Eukaryota</taxon>
        <taxon>Fungi</taxon>
        <taxon>Dikarya</taxon>
        <taxon>Ascomycota</taxon>
        <taxon>Pezizomycotina</taxon>
        <taxon>Dothideomycetes</taxon>
        <taxon>Dothideomycetidae</taxon>
        <taxon>Mycosphaerellales</taxon>
        <taxon>Mycosphaerellaceae</taxon>
        <taxon>Zymoseptoria</taxon>
    </lineage>
</organism>
<accession>A0A1Y6L797</accession>